<evidence type="ECO:0000313" key="2">
    <source>
        <dbReference type="EMBL" id="GFC70442.1"/>
    </source>
</evidence>
<accession>A0A699QK44</accession>
<organism evidence="2">
    <name type="scientific">Tanacetum cinerariifolium</name>
    <name type="common">Dalmatian daisy</name>
    <name type="synonym">Chrysanthemum cinerariifolium</name>
    <dbReference type="NCBI Taxonomy" id="118510"/>
    <lineage>
        <taxon>Eukaryota</taxon>
        <taxon>Viridiplantae</taxon>
        <taxon>Streptophyta</taxon>
        <taxon>Embryophyta</taxon>
        <taxon>Tracheophyta</taxon>
        <taxon>Spermatophyta</taxon>
        <taxon>Magnoliopsida</taxon>
        <taxon>eudicotyledons</taxon>
        <taxon>Gunneridae</taxon>
        <taxon>Pentapetalae</taxon>
        <taxon>asterids</taxon>
        <taxon>campanulids</taxon>
        <taxon>Asterales</taxon>
        <taxon>Asteraceae</taxon>
        <taxon>Asteroideae</taxon>
        <taxon>Anthemideae</taxon>
        <taxon>Anthemidinae</taxon>
        <taxon>Tanacetum</taxon>
    </lineage>
</organism>
<feature type="non-terminal residue" evidence="2">
    <location>
        <position position="1"/>
    </location>
</feature>
<name>A0A699QK44_TANCI</name>
<proteinExistence type="predicted"/>
<evidence type="ECO:0008006" key="3">
    <source>
        <dbReference type="Google" id="ProtNLM"/>
    </source>
</evidence>
<comment type="caution">
    <text evidence="2">The sequence shown here is derived from an EMBL/GenBank/DDBJ whole genome shotgun (WGS) entry which is preliminary data.</text>
</comment>
<feature type="region of interest" description="Disordered" evidence="1">
    <location>
        <begin position="1"/>
        <end position="29"/>
    </location>
</feature>
<dbReference type="EMBL" id="BKCJ011028901">
    <property type="protein sequence ID" value="GFC70442.1"/>
    <property type="molecule type" value="Genomic_DNA"/>
</dbReference>
<dbReference type="AlphaFoldDB" id="A0A699QK44"/>
<protein>
    <recommendedName>
        <fullName evidence="3">Reverse transcriptase domain-containing protein</fullName>
    </recommendedName>
</protein>
<gene>
    <name evidence="2" type="ORF">Tci_842412</name>
</gene>
<feature type="compositionally biased region" description="Polar residues" evidence="1">
    <location>
        <begin position="12"/>
        <end position="22"/>
    </location>
</feature>
<sequence>SFKKLKAVEVSGSHSTQDTPTNDPKKMSKEDVKNMLKIIPVTKFKVEALQVKVGGIIEAYQSFEDMLKGFDREDLDALWRFIKEKFSTTVPTVDKEKELCVELKRLFEPDTNDVLWKLQRYIHYPITWKLHSNCGVHQVSSTTRRHDMFMLIEKDYPLSNGVMTLMLSTKLQVEEDSEMVRDLVMKIFMKANQPMSKSLDTSYK</sequence>
<evidence type="ECO:0000256" key="1">
    <source>
        <dbReference type="SAM" id="MobiDB-lite"/>
    </source>
</evidence>
<reference evidence="2" key="1">
    <citation type="journal article" date="2019" name="Sci. Rep.">
        <title>Draft genome of Tanacetum cinerariifolium, the natural source of mosquito coil.</title>
        <authorList>
            <person name="Yamashiro T."/>
            <person name="Shiraishi A."/>
            <person name="Satake H."/>
            <person name="Nakayama K."/>
        </authorList>
    </citation>
    <scope>NUCLEOTIDE SEQUENCE</scope>
</reference>